<dbReference type="InterPro" id="IPR036527">
    <property type="entry name" value="SCP2_sterol-bd_dom_sf"/>
</dbReference>
<evidence type="ECO:0000259" key="1">
    <source>
        <dbReference type="PROSITE" id="PS51186"/>
    </source>
</evidence>
<evidence type="ECO:0000313" key="2">
    <source>
        <dbReference type="EMBL" id="GAA1674646.1"/>
    </source>
</evidence>
<dbReference type="EMBL" id="BAAANY010000008">
    <property type="protein sequence ID" value="GAA1674646.1"/>
    <property type="molecule type" value="Genomic_DNA"/>
</dbReference>
<dbReference type="SUPFAM" id="SSF55729">
    <property type="entry name" value="Acyl-CoA N-acyltransferases (Nat)"/>
    <property type="match status" value="1"/>
</dbReference>
<feature type="domain" description="N-acetyltransferase" evidence="1">
    <location>
        <begin position="5"/>
        <end position="150"/>
    </location>
</feature>
<dbReference type="PANTHER" id="PTHR37817:SF1">
    <property type="entry name" value="N-ACETYLTRANSFERASE EIS"/>
    <property type="match status" value="1"/>
</dbReference>
<comment type="caution">
    <text evidence="2">The sequence shown here is derived from an EMBL/GenBank/DDBJ whole genome shotgun (WGS) entry which is preliminary data.</text>
</comment>
<dbReference type="PROSITE" id="PS51186">
    <property type="entry name" value="GNAT"/>
    <property type="match status" value="1"/>
</dbReference>
<name>A0ABN2GPC2_9ACTN</name>
<dbReference type="PANTHER" id="PTHR37817">
    <property type="entry name" value="N-ACETYLTRANSFERASE EIS"/>
    <property type="match status" value="1"/>
</dbReference>
<accession>A0ABN2GPC2</accession>
<dbReference type="InterPro" id="IPR000182">
    <property type="entry name" value="GNAT_dom"/>
</dbReference>
<gene>
    <name evidence="2" type="ORF">GCM10009765_25050</name>
</gene>
<dbReference type="InterPro" id="IPR025559">
    <property type="entry name" value="Eis_dom"/>
</dbReference>
<protein>
    <submittedName>
        <fullName evidence="2">GNAT family N-acetyltransferase</fullName>
    </submittedName>
</protein>
<organism evidence="2 3">
    <name type="scientific">Fodinicola feengrottensis</name>
    <dbReference type="NCBI Taxonomy" id="435914"/>
    <lineage>
        <taxon>Bacteria</taxon>
        <taxon>Bacillati</taxon>
        <taxon>Actinomycetota</taxon>
        <taxon>Actinomycetes</taxon>
        <taxon>Mycobacteriales</taxon>
        <taxon>Fodinicola</taxon>
    </lineage>
</organism>
<dbReference type="Gene3D" id="3.40.630.30">
    <property type="match status" value="2"/>
</dbReference>
<dbReference type="RefSeq" id="WP_344309970.1">
    <property type="nucleotide sequence ID" value="NZ_BAAANY010000008.1"/>
</dbReference>
<keyword evidence="3" id="KW-1185">Reference proteome</keyword>
<evidence type="ECO:0000313" key="3">
    <source>
        <dbReference type="Proteomes" id="UP001500618"/>
    </source>
</evidence>
<dbReference type="Gene3D" id="3.30.1050.10">
    <property type="entry name" value="SCP2 sterol-binding domain"/>
    <property type="match status" value="1"/>
</dbReference>
<dbReference type="Pfam" id="PF13527">
    <property type="entry name" value="Acetyltransf_9"/>
    <property type="match status" value="1"/>
</dbReference>
<dbReference type="CDD" id="cd04301">
    <property type="entry name" value="NAT_SF"/>
    <property type="match status" value="1"/>
</dbReference>
<dbReference type="SUPFAM" id="SSF55718">
    <property type="entry name" value="SCP-like"/>
    <property type="match status" value="1"/>
</dbReference>
<reference evidence="2 3" key="1">
    <citation type="journal article" date="2019" name="Int. J. Syst. Evol. Microbiol.">
        <title>The Global Catalogue of Microorganisms (GCM) 10K type strain sequencing project: providing services to taxonomists for standard genome sequencing and annotation.</title>
        <authorList>
            <consortium name="The Broad Institute Genomics Platform"/>
            <consortium name="The Broad Institute Genome Sequencing Center for Infectious Disease"/>
            <person name="Wu L."/>
            <person name="Ma J."/>
        </authorList>
    </citation>
    <scope>NUCLEOTIDE SEQUENCE [LARGE SCALE GENOMIC DNA]</scope>
    <source>
        <strain evidence="2 3">JCM 14718</strain>
    </source>
</reference>
<sequence length="400" mass="43159">MSDDLEIRELTVAEQPASWQLGRLAFGGRGDPPADLREVMPGRTIYGAFDGQGRQIGKAMDRHHEQWWGGRLVASADVGGVAVIPEARGRGVARALLSGLLRGAHERGAAVSALFPSVAAAYRSFGWEVVGTMPARDLPTSALPQYKPSAKLSTRPGTHHDLPAVLALYEEIARKRCGMLARRGPFFDSSYANAQALPSTVDGLSLVEDGEKLVGYATWQRGEGWGPQARLDVMDLLALTPEAAREVVGVLGSWRSIVGVLRLRPLAFDAVSAVLPLESSREAEYDPWMHRPVDVVAAVRTRGWPSHVRASVDFVLEDRLAPWNAGSWRLEIADGQGNLERTDRDPGLRLKVNGFAMLYAGACDAESLVGMGHLEVTSGADPTHLDPLGSAGQAQLLNHF</sequence>
<dbReference type="Proteomes" id="UP001500618">
    <property type="component" value="Unassembled WGS sequence"/>
</dbReference>
<dbReference type="InterPro" id="IPR016181">
    <property type="entry name" value="Acyl_CoA_acyltransferase"/>
</dbReference>
<dbReference type="Pfam" id="PF13530">
    <property type="entry name" value="SCP2_2"/>
    <property type="match status" value="1"/>
</dbReference>
<dbReference type="InterPro" id="IPR051554">
    <property type="entry name" value="Acetyltransferase_Eis"/>
</dbReference>
<proteinExistence type="predicted"/>